<dbReference type="Pfam" id="PF08487">
    <property type="entry name" value="VIT"/>
    <property type="match status" value="1"/>
</dbReference>
<feature type="compositionally biased region" description="Acidic residues" evidence="1">
    <location>
        <begin position="543"/>
        <end position="553"/>
    </location>
</feature>
<evidence type="ECO:0000256" key="1">
    <source>
        <dbReference type="SAM" id="MobiDB-lite"/>
    </source>
</evidence>
<dbReference type="AlphaFoldDB" id="A0A317SQQ7"/>
<dbReference type="SUPFAM" id="SSF53300">
    <property type="entry name" value="vWA-like"/>
    <property type="match status" value="1"/>
</dbReference>
<reference evidence="4 5" key="1">
    <citation type="submission" date="2018-03" db="EMBL/GenBank/DDBJ databases">
        <title>Genomes of Pezizomycetes fungi and the evolution of truffles.</title>
        <authorList>
            <person name="Murat C."/>
            <person name="Payen T."/>
            <person name="Noel B."/>
            <person name="Kuo A."/>
            <person name="Martin F.M."/>
        </authorList>
    </citation>
    <scope>NUCLEOTIDE SEQUENCE [LARGE SCALE GENOMIC DNA]</scope>
    <source>
        <strain evidence="4">091103-1</strain>
    </source>
</reference>
<evidence type="ECO:0000259" key="2">
    <source>
        <dbReference type="PROSITE" id="PS50234"/>
    </source>
</evidence>
<dbReference type="InterPro" id="IPR036465">
    <property type="entry name" value="vWFA_dom_sf"/>
</dbReference>
<evidence type="ECO:0000313" key="5">
    <source>
        <dbReference type="Proteomes" id="UP000246991"/>
    </source>
</evidence>
<evidence type="ECO:0000259" key="3">
    <source>
        <dbReference type="PROSITE" id="PS51468"/>
    </source>
</evidence>
<proteinExistence type="predicted"/>
<feature type="compositionally biased region" description="Low complexity" evidence="1">
    <location>
        <begin position="804"/>
        <end position="814"/>
    </location>
</feature>
<evidence type="ECO:0000313" key="4">
    <source>
        <dbReference type="EMBL" id="PWW75736.1"/>
    </source>
</evidence>
<dbReference type="PANTHER" id="PTHR45737:SF6">
    <property type="entry name" value="VON WILLEBRAND FACTOR A DOMAIN-CONTAINING PROTEIN 5A"/>
    <property type="match status" value="1"/>
</dbReference>
<gene>
    <name evidence="4" type="ORF">C7212DRAFT_363851</name>
</gene>
<dbReference type="PANTHER" id="PTHR45737">
    <property type="entry name" value="VON WILLEBRAND FACTOR A DOMAIN-CONTAINING PROTEIN 5A"/>
    <property type="match status" value="1"/>
</dbReference>
<dbReference type="PROSITE" id="PS51468">
    <property type="entry name" value="VIT"/>
    <property type="match status" value="1"/>
</dbReference>
<dbReference type="Pfam" id="PF13768">
    <property type="entry name" value="VWA_3"/>
    <property type="match status" value="1"/>
</dbReference>
<dbReference type="STRING" id="42249.A0A317SQQ7"/>
<feature type="domain" description="VWFA" evidence="2">
    <location>
        <begin position="344"/>
        <end position="520"/>
    </location>
</feature>
<dbReference type="PROSITE" id="PS50234">
    <property type="entry name" value="VWFA"/>
    <property type="match status" value="1"/>
</dbReference>
<dbReference type="InterPro" id="IPR013694">
    <property type="entry name" value="VIT"/>
</dbReference>
<feature type="compositionally biased region" description="Low complexity" evidence="1">
    <location>
        <begin position="918"/>
        <end position="936"/>
    </location>
</feature>
<dbReference type="Proteomes" id="UP000246991">
    <property type="component" value="Unassembled WGS sequence"/>
</dbReference>
<feature type="region of interest" description="Disordered" evidence="1">
    <location>
        <begin position="543"/>
        <end position="579"/>
    </location>
</feature>
<keyword evidence="5" id="KW-1185">Reference proteome</keyword>
<dbReference type="Gene3D" id="3.40.50.410">
    <property type="entry name" value="von Willebrand factor, type A domain"/>
    <property type="match status" value="1"/>
</dbReference>
<accession>A0A317SQQ7</accession>
<protein>
    <recommendedName>
        <fullName evidence="6">VIT-domain-containing protein</fullName>
    </recommendedName>
</protein>
<evidence type="ECO:0008006" key="6">
    <source>
        <dbReference type="Google" id="ProtNLM"/>
    </source>
</evidence>
<comment type="caution">
    <text evidence="4">The sequence shown here is derived from an EMBL/GenBank/DDBJ whole genome shotgun (WGS) entry which is preliminary data.</text>
</comment>
<sequence length="1136" mass="124163">MALPLSSGICFFPEDDVPPPGDPIYDLRPGQPPFVGGVGVNTVPTGSSRQWAAQTHVDYPPPVSLVRQQVFLPLVQVSHQCQILTTTARTTLTQIFYHPGNRPISKATYTFPLYANCSVVSFVCRVGERKVITGVVKPKQVAKQTYESATRSGQMAGLLEYNTPDVFTTSIGNIPTGERVKVEIGYILELPHDAEVDGIRFTVPLSIAPRYGPPPPGAFGQNGPEVSMDNSLLMGFEITMGEAIKSVGSPSHPTVVQLGHHGKGKGRANDQPHDPKKALVTLSQSPAELLRDFVLLITTVTPHFISTPQALLETHPTIPGHQALKVTLVPRFEMPRIEAPRRTEIIFLVDRSGSMSNTIGYVKSALRVFLKSLPLGCFFNIISFGGLCTSLWERSRAYTEGTLNIASEHIETFDASYGGTELLPPLMQAFSRRRSERGMSTEIMVLTDGEIWRLPELLEYIQKMRKQSGGATRLFSLGVGERVSHALVQGIATAGGGYSQIVPSGETGSDGLANGLEAKVVRVLSSALTDHIGEYKLHVLHEEGDEVDSESEGGGEGVVPRKQITPAHPTPVRARAPLRRSRRISLFDPTAAPRQHSPAPPHSPVVNPVSALGSGRGSGNRSAHLKKLQGPVVIQAPFEIPPLFPYERSVVYLLVPPTTKQLKYARSVTLNATTIAGDKLSLSIPITRIERPGETVHQLAARMLLRDLEEGKSWLHSSKYGVPAGDSARVQEYVQREGEDLGMRWSLASKWTSFVGVEEEILNEAPIPAPAPPEGELSGLLEAKSSAPVMPSGLPETNADSENSMIIDTSTSSSKSDRTPLPRADPTHSIPMETGSKSLQRVVRGARVMNSGSDTMGRLLAPRDTPDPTHPVWDRHVLHSYQSPSLWYHRPALRQGYAGYSARHGPIPRRSRREEGVSGRASSSRSRSRSPSPHRGAFARSRSPDPPRMTLASQSSNLSRDIQLDEFCAAYWPTCPPARSYCSYPPDWNLPAHDSTASYYSTTAQHSHGYNGYCFKTPTSYNTNRRLVLEQAPAGPLINIHRLIAAQKFDGSFHIADQYVAELLGSLRDSAPKVCGGDKVAWVALLIAVILERKFAYLRDVWDLVVRKIWVFLSGREGVRVEEVKVVAEELVAGWK</sequence>
<dbReference type="SMART" id="SM00327">
    <property type="entry name" value="VWA"/>
    <property type="match status" value="1"/>
</dbReference>
<dbReference type="EMBL" id="PYWC01000043">
    <property type="protein sequence ID" value="PWW75736.1"/>
    <property type="molecule type" value="Genomic_DNA"/>
</dbReference>
<dbReference type="OrthoDB" id="1729737at2759"/>
<dbReference type="SMART" id="SM00609">
    <property type="entry name" value="VIT"/>
    <property type="match status" value="1"/>
</dbReference>
<name>A0A317SQQ7_9PEZI</name>
<feature type="region of interest" description="Disordered" evidence="1">
    <location>
        <begin position="899"/>
        <end position="957"/>
    </location>
</feature>
<feature type="region of interest" description="Disordered" evidence="1">
    <location>
        <begin position="786"/>
        <end position="833"/>
    </location>
</feature>
<feature type="domain" description="VIT" evidence="3">
    <location>
        <begin position="58"/>
        <end position="188"/>
    </location>
</feature>
<dbReference type="InterPro" id="IPR002035">
    <property type="entry name" value="VWF_A"/>
</dbReference>
<organism evidence="4 5">
    <name type="scientific">Tuber magnatum</name>
    <name type="common">white Piedmont truffle</name>
    <dbReference type="NCBI Taxonomy" id="42249"/>
    <lineage>
        <taxon>Eukaryota</taxon>
        <taxon>Fungi</taxon>
        <taxon>Dikarya</taxon>
        <taxon>Ascomycota</taxon>
        <taxon>Pezizomycotina</taxon>
        <taxon>Pezizomycetes</taxon>
        <taxon>Pezizales</taxon>
        <taxon>Tuberaceae</taxon>
        <taxon>Tuber</taxon>
    </lineage>
</organism>